<protein>
    <recommendedName>
        <fullName evidence="5">Flagellin</fullName>
    </recommendedName>
</protein>
<gene>
    <name evidence="8" type="primary">flaB2</name>
    <name evidence="8" type="ORF">BRSU_1106</name>
</gene>
<accession>A0A0G4K614</accession>
<evidence type="ECO:0000256" key="3">
    <source>
        <dbReference type="ARBA" id="ARBA00022764"/>
    </source>
</evidence>
<sequence>MIITNNINAIRANRYLKVNSTEHKKKFPSLFASEKGPLVQGRYMLRAEKNTQDGISFIQTADGYLGETIDILQRIRELAVKSANGIYNNSDRSYIQAEVSSLIDEIDRVASQAQFNTLNILTGRFSNTVNASASMWIHIGPSRDQRKRIYVATMTASSLKLKNEFNSYISVSSASKANRTIGMIDNAIEYVIKQRADLGAYKNRFNTYIQGLMNSYENTIAYGSKKMDRDVAEASIYEAISSIKSQSALAMLVHSNNLPKDALNLLR</sequence>
<feature type="domain" description="Flagellin N-terminal" evidence="6">
    <location>
        <begin position="47"/>
        <end position="124"/>
    </location>
</feature>
<keyword evidence="8" id="KW-0282">Flagellum</keyword>
<dbReference type="Gene3D" id="6.10.10.10">
    <property type="entry name" value="Flagellar export chaperone, C-terminal domain"/>
    <property type="match status" value="1"/>
</dbReference>
<proteinExistence type="inferred from homology"/>
<dbReference type="EMBL" id="CVLB01000001">
    <property type="protein sequence ID" value="CRF32912.1"/>
    <property type="molecule type" value="Genomic_DNA"/>
</dbReference>
<evidence type="ECO:0000313" key="8">
    <source>
        <dbReference type="EMBL" id="CRF32912.1"/>
    </source>
</evidence>
<evidence type="ECO:0000259" key="7">
    <source>
        <dbReference type="Pfam" id="PF00700"/>
    </source>
</evidence>
<keyword evidence="4 5" id="KW-0975">Bacterial flagellum</keyword>
<dbReference type="Gene3D" id="1.20.1330.10">
    <property type="entry name" value="f41 fragment of flagellin, N-terminal domain"/>
    <property type="match status" value="1"/>
</dbReference>
<reference evidence="9" key="1">
    <citation type="submission" date="2015-04" db="EMBL/GenBank/DDBJ databases">
        <authorList>
            <person name="Mushtaq Mamoona"/>
        </authorList>
    </citation>
    <scope>NUCLEOTIDE SEQUENCE [LARGE SCALE GENOMIC DNA]</scope>
    <source>
        <strain evidence="9">AN4859/03</strain>
    </source>
</reference>
<dbReference type="PANTHER" id="PTHR42792">
    <property type="entry name" value="FLAGELLIN"/>
    <property type="match status" value="1"/>
</dbReference>
<dbReference type="PRINTS" id="PR00207">
    <property type="entry name" value="FLAGELLIN"/>
</dbReference>
<organism evidence="8 9">
    <name type="scientific">Brachyspira suanatina</name>
    <dbReference type="NCBI Taxonomy" id="381802"/>
    <lineage>
        <taxon>Bacteria</taxon>
        <taxon>Pseudomonadati</taxon>
        <taxon>Spirochaetota</taxon>
        <taxon>Spirochaetia</taxon>
        <taxon>Brachyspirales</taxon>
        <taxon>Brachyspiraceae</taxon>
        <taxon>Brachyspira</taxon>
    </lineage>
</organism>
<dbReference type="InterPro" id="IPR001029">
    <property type="entry name" value="Flagellin_N"/>
</dbReference>
<comment type="function">
    <text evidence="1 5">Component of the core of the flagella.</text>
</comment>
<dbReference type="AlphaFoldDB" id="A0A0G4K614"/>
<keyword evidence="8" id="KW-0969">Cilium</keyword>
<evidence type="ECO:0000259" key="6">
    <source>
        <dbReference type="Pfam" id="PF00669"/>
    </source>
</evidence>
<dbReference type="PANTHER" id="PTHR42792:SF2">
    <property type="entry name" value="FLAGELLIN"/>
    <property type="match status" value="1"/>
</dbReference>
<dbReference type="RefSeq" id="WP_048594271.1">
    <property type="nucleotide sequence ID" value="NZ_CVLB01000001.1"/>
</dbReference>
<keyword evidence="8" id="KW-0966">Cell projection</keyword>
<evidence type="ECO:0000256" key="2">
    <source>
        <dbReference type="ARBA" id="ARBA00005709"/>
    </source>
</evidence>
<evidence type="ECO:0000313" key="9">
    <source>
        <dbReference type="Proteomes" id="UP000043763"/>
    </source>
</evidence>
<dbReference type="InterPro" id="IPR001492">
    <property type="entry name" value="Flagellin"/>
</dbReference>
<dbReference type="InterPro" id="IPR046358">
    <property type="entry name" value="Flagellin_C"/>
</dbReference>
<keyword evidence="3 5" id="KW-0574">Periplasm</keyword>
<dbReference type="Proteomes" id="UP000043763">
    <property type="component" value="Unassembled WGS sequence"/>
</dbReference>
<comment type="similarity">
    <text evidence="2 5">Belongs to the bacterial flagellin family.</text>
</comment>
<comment type="subcellular location">
    <subcellularLocation>
        <location evidence="5">Periplasmic flagellum</location>
    </subcellularLocation>
    <subcellularLocation>
        <location evidence="5">Periplasm</location>
    </subcellularLocation>
</comment>
<evidence type="ECO:0000256" key="4">
    <source>
        <dbReference type="ARBA" id="ARBA00023143"/>
    </source>
</evidence>
<keyword evidence="9" id="KW-1185">Reference proteome</keyword>
<dbReference type="Pfam" id="PF00669">
    <property type="entry name" value="Flagellin_N"/>
    <property type="match status" value="1"/>
</dbReference>
<dbReference type="GO" id="GO:0055040">
    <property type="term" value="C:periplasmic flagellum"/>
    <property type="evidence" value="ECO:0007669"/>
    <property type="project" value="UniProtKB-SubCell"/>
</dbReference>
<dbReference type="GO" id="GO:0005198">
    <property type="term" value="F:structural molecule activity"/>
    <property type="evidence" value="ECO:0007669"/>
    <property type="project" value="UniProtKB-UniRule"/>
</dbReference>
<name>A0A0G4K614_9SPIR</name>
<evidence type="ECO:0000256" key="1">
    <source>
        <dbReference type="ARBA" id="ARBA00004095"/>
    </source>
</evidence>
<dbReference type="SUPFAM" id="SSF64518">
    <property type="entry name" value="Phase 1 flagellin"/>
    <property type="match status" value="1"/>
</dbReference>
<dbReference type="InterPro" id="IPR042187">
    <property type="entry name" value="Flagellin_C_sub2"/>
</dbReference>
<evidence type="ECO:0000256" key="5">
    <source>
        <dbReference type="RuleBase" id="RU362073"/>
    </source>
</evidence>
<feature type="domain" description="Flagellin C-terminal" evidence="7">
    <location>
        <begin position="181"/>
        <end position="266"/>
    </location>
</feature>
<dbReference type="Pfam" id="PF00700">
    <property type="entry name" value="Flagellin_C"/>
    <property type="match status" value="1"/>
</dbReference>
<dbReference type="OrthoDB" id="9758307at2"/>